<evidence type="ECO:0000259" key="11">
    <source>
        <dbReference type="PROSITE" id="PS51547"/>
    </source>
</evidence>
<dbReference type="PROSITE" id="PS00166">
    <property type="entry name" value="ENOYL_COA_HYDRATASE"/>
    <property type="match status" value="1"/>
</dbReference>
<dbReference type="Pfam" id="PF00792">
    <property type="entry name" value="PI3K_C2"/>
    <property type="match status" value="1"/>
</dbReference>
<dbReference type="Proteomes" id="UP001188597">
    <property type="component" value="Unassembled WGS sequence"/>
</dbReference>
<evidence type="ECO:0000256" key="8">
    <source>
        <dbReference type="RuleBase" id="RU003707"/>
    </source>
</evidence>
<dbReference type="Gene3D" id="1.10.1070.11">
    <property type="entry name" value="Phosphatidylinositol 3-/4-kinase, catalytic domain"/>
    <property type="match status" value="1"/>
</dbReference>
<dbReference type="InterPro" id="IPR042236">
    <property type="entry name" value="PI3K_accessory_sf"/>
</dbReference>
<dbReference type="FunFam" id="3.30.1010.10:FF:000002">
    <property type="entry name" value="Phosphatidylinositol 3-kinase catalytic subunit type 3"/>
    <property type="match status" value="1"/>
</dbReference>
<dbReference type="CDD" id="cd00870">
    <property type="entry name" value="PI3Ka_III"/>
    <property type="match status" value="1"/>
</dbReference>
<dbReference type="SUPFAM" id="SSF54452">
    <property type="entry name" value="MHC antigen-recognition domain"/>
    <property type="match status" value="1"/>
</dbReference>
<dbReference type="Gene3D" id="3.90.226.10">
    <property type="entry name" value="2-enoyl-CoA Hydratase, Chain A, domain 1"/>
    <property type="match status" value="1"/>
</dbReference>
<dbReference type="PROSITE" id="PS51547">
    <property type="entry name" value="C2_PI3K"/>
    <property type="match status" value="1"/>
</dbReference>
<dbReference type="GO" id="GO:0006897">
    <property type="term" value="P:endocytosis"/>
    <property type="evidence" value="ECO:0007669"/>
    <property type="project" value="TreeGrafter"/>
</dbReference>
<dbReference type="CDD" id="cd08397">
    <property type="entry name" value="C2_PI3K_class_III"/>
    <property type="match status" value="1"/>
</dbReference>
<evidence type="ECO:0000256" key="4">
    <source>
        <dbReference type="ARBA" id="ARBA00022777"/>
    </source>
</evidence>
<dbReference type="InterPro" id="IPR057756">
    <property type="entry name" value="PI3-kinase_type3/VPS34_cat"/>
</dbReference>
<dbReference type="Pfam" id="PF00378">
    <property type="entry name" value="ECH_1"/>
    <property type="match status" value="1"/>
</dbReference>
<dbReference type="Gene3D" id="2.60.40.150">
    <property type="entry name" value="C2 domain"/>
    <property type="match status" value="1"/>
</dbReference>
<dbReference type="InterPro" id="IPR011162">
    <property type="entry name" value="MHC_I/II-like_Ag-recog"/>
</dbReference>
<dbReference type="GO" id="GO:0005777">
    <property type="term" value="C:peroxisome"/>
    <property type="evidence" value="ECO:0007669"/>
    <property type="project" value="TreeGrafter"/>
</dbReference>
<keyword evidence="3" id="KW-0547">Nucleotide-binding</keyword>
<dbReference type="HAMAP" id="MF_01934">
    <property type="entry name" value="MenB"/>
    <property type="match status" value="1"/>
</dbReference>
<feature type="non-terminal residue" evidence="12">
    <location>
        <position position="1174"/>
    </location>
</feature>
<reference evidence="12" key="1">
    <citation type="submission" date="2022-12" db="EMBL/GenBank/DDBJ databases">
        <title>Draft genome assemblies for two species of Escallonia (Escalloniales).</title>
        <authorList>
            <person name="Chanderbali A."/>
            <person name="Dervinis C."/>
            <person name="Anghel I."/>
            <person name="Soltis D."/>
            <person name="Soltis P."/>
            <person name="Zapata F."/>
        </authorList>
    </citation>
    <scope>NUCLEOTIDE SEQUENCE</scope>
    <source>
        <strain evidence="12">UCBG64.0493</strain>
        <tissue evidence="12">Leaf</tissue>
    </source>
</reference>
<keyword evidence="5" id="KW-0067">ATP-binding</keyword>
<dbReference type="SUPFAM" id="SSF49562">
    <property type="entry name" value="C2 domain (Calcium/lipid-binding domain, CaLB)"/>
    <property type="match status" value="1"/>
</dbReference>
<dbReference type="SMART" id="SM00142">
    <property type="entry name" value="PI3K_C2"/>
    <property type="match status" value="1"/>
</dbReference>
<dbReference type="Gene3D" id="1.10.12.10">
    <property type="entry name" value="Lyase 2-enoyl-coa Hydratase, Chain A, domain 2"/>
    <property type="match status" value="1"/>
</dbReference>
<dbReference type="GO" id="GO:0000045">
    <property type="term" value="P:autophagosome assembly"/>
    <property type="evidence" value="ECO:0007669"/>
    <property type="project" value="TreeGrafter"/>
</dbReference>
<dbReference type="GO" id="GO:0048015">
    <property type="term" value="P:phosphatidylinositol-mediated signaling"/>
    <property type="evidence" value="ECO:0007669"/>
    <property type="project" value="TreeGrafter"/>
</dbReference>
<dbReference type="GO" id="GO:0005768">
    <property type="term" value="C:endosome"/>
    <property type="evidence" value="ECO:0007669"/>
    <property type="project" value="TreeGrafter"/>
</dbReference>
<dbReference type="GO" id="GO:0005524">
    <property type="term" value="F:ATP binding"/>
    <property type="evidence" value="ECO:0007669"/>
    <property type="project" value="UniProtKB-KW"/>
</dbReference>
<evidence type="ECO:0000259" key="9">
    <source>
        <dbReference type="PROSITE" id="PS50290"/>
    </source>
</evidence>
<dbReference type="PROSITE" id="PS51545">
    <property type="entry name" value="PIK_HELICAL"/>
    <property type="match status" value="1"/>
</dbReference>
<dbReference type="InterPro" id="IPR035892">
    <property type="entry name" value="C2_domain_sf"/>
</dbReference>
<feature type="domain" description="C2 PI3K-type" evidence="11">
    <location>
        <begin position="368"/>
        <end position="539"/>
    </location>
</feature>
<dbReference type="InterPro" id="IPR018936">
    <property type="entry name" value="PI3/4_kinase_CS"/>
</dbReference>
<dbReference type="InterPro" id="IPR018376">
    <property type="entry name" value="Enoyl-CoA_hyd/isom_CS"/>
</dbReference>
<keyword evidence="6" id="KW-0456">Lyase</keyword>
<dbReference type="InterPro" id="IPR011009">
    <property type="entry name" value="Kinase-like_dom_sf"/>
</dbReference>
<dbReference type="InterPro" id="IPR001263">
    <property type="entry name" value="PI3K_accessory_dom"/>
</dbReference>
<evidence type="ECO:0000259" key="10">
    <source>
        <dbReference type="PROSITE" id="PS51545"/>
    </source>
</evidence>
<dbReference type="PROSITE" id="PS00915">
    <property type="entry name" value="PI3_4_KINASE_1"/>
    <property type="match status" value="1"/>
</dbReference>
<feature type="domain" description="PIK helical" evidence="10">
    <location>
        <begin position="636"/>
        <end position="811"/>
    </location>
</feature>
<dbReference type="SUPFAM" id="SSF52096">
    <property type="entry name" value="ClpP/crotonase"/>
    <property type="match status" value="1"/>
</dbReference>
<dbReference type="PROSITE" id="PS50290">
    <property type="entry name" value="PI3_4_KINASE_3"/>
    <property type="match status" value="1"/>
</dbReference>
<dbReference type="InterPro" id="IPR015433">
    <property type="entry name" value="PI3/4_kinase"/>
</dbReference>
<dbReference type="Gene3D" id="3.30.1010.10">
    <property type="entry name" value="Phosphatidylinositol 3-kinase Catalytic Subunit, Chain A, domain 4"/>
    <property type="match status" value="1"/>
</dbReference>
<accession>A0AA88X889</accession>
<dbReference type="GO" id="GO:0000407">
    <property type="term" value="C:phagophore assembly site"/>
    <property type="evidence" value="ECO:0007669"/>
    <property type="project" value="TreeGrafter"/>
</dbReference>
<dbReference type="FunFam" id="1.10.12.10:FF:000003">
    <property type="entry name" value="1,4-dihydroxy-2-naphthoyl-CoA synthase"/>
    <property type="match status" value="1"/>
</dbReference>
<dbReference type="EMBL" id="JAVXUP010000028">
    <property type="protein sequence ID" value="KAK3041812.1"/>
    <property type="molecule type" value="Genomic_DNA"/>
</dbReference>
<evidence type="ECO:0000313" key="13">
    <source>
        <dbReference type="Proteomes" id="UP001188597"/>
    </source>
</evidence>
<dbReference type="Pfam" id="PF00454">
    <property type="entry name" value="PI3_PI4_kinase"/>
    <property type="match status" value="1"/>
</dbReference>
<dbReference type="InterPro" id="IPR016024">
    <property type="entry name" value="ARM-type_fold"/>
</dbReference>
<dbReference type="InterPro" id="IPR000403">
    <property type="entry name" value="PI3/4_kinase_cat_dom"/>
</dbReference>
<dbReference type="NCBIfam" id="TIGR01929">
    <property type="entry name" value="menB"/>
    <property type="match status" value="1"/>
</dbReference>
<dbReference type="FunFam" id="1.10.1070.11:FF:000014">
    <property type="entry name" value="Phosphatidylinositol 3-kinase, root isoform"/>
    <property type="match status" value="1"/>
</dbReference>
<dbReference type="SUPFAM" id="SSF56112">
    <property type="entry name" value="Protein kinase-like (PK-like)"/>
    <property type="match status" value="1"/>
</dbReference>
<evidence type="ECO:0000313" key="12">
    <source>
        <dbReference type="EMBL" id="KAK3041812.1"/>
    </source>
</evidence>
<dbReference type="GO" id="GO:0009234">
    <property type="term" value="P:menaquinone biosynthetic process"/>
    <property type="evidence" value="ECO:0007669"/>
    <property type="project" value="InterPro"/>
</dbReference>
<keyword evidence="4" id="KW-0418">Kinase</keyword>
<dbReference type="PANTHER" id="PTHR10048">
    <property type="entry name" value="PHOSPHATIDYLINOSITOL KINASE"/>
    <property type="match status" value="1"/>
</dbReference>
<dbReference type="Gene3D" id="1.25.40.70">
    <property type="entry name" value="Phosphatidylinositol 3-kinase, accessory domain (PIK)"/>
    <property type="match status" value="1"/>
</dbReference>
<organism evidence="12 13">
    <name type="scientific">Escallonia herrerae</name>
    <dbReference type="NCBI Taxonomy" id="1293975"/>
    <lineage>
        <taxon>Eukaryota</taxon>
        <taxon>Viridiplantae</taxon>
        <taxon>Streptophyta</taxon>
        <taxon>Embryophyta</taxon>
        <taxon>Tracheophyta</taxon>
        <taxon>Spermatophyta</taxon>
        <taxon>Magnoliopsida</taxon>
        <taxon>eudicotyledons</taxon>
        <taxon>Gunneridae</taxon>
        <taxon>Pentapetalae</taxon>
        <taxon>asterids</taxon>
        <taxon>campanulids</taxon>
        <taxon>Escalloniales</taxon>
        <taxon>Escalloniaceae</taxon>
        <taxon>Escallonia</taxon>
    </lineage>
</organism>
<dbReference type="Pfam" id="PF00613">
    <property type="entry name" value="PI3Ka"/>
    <property type="match status" value="1"/>
</dbReference>
<evidence type="ECO:0000256" key="7">
    <source>
        <dbReference type="PROSITE-ProRule" id="PRU00880"/>
    </source>
</evidence>
<dbReference type="InterPro" id="IPR014748">
    <property type="entry name" value="Enoyl-CoA_hydra_C"/>
</dbReference>
<dbReference type="PROSITE" id="PS00916">
    <property type="entry name" value="PI3_4_KINASE_2"/>
    <property type="match status" value="1"/>
</dbReference>
<sequence length="1174" mass="133085">WCYPFRRRQTRDQNTSPLMAGISQKDLDTATRRVSSLANHLIPSHSSPSNGCSSVCLSDCKSQMNDSYHRIHGQVPTDEPVWSIARDDSGKEFTDIIYEKAVGEAIAKITINRPERRNAFRPHTVKELIRAFNDARDDSSVGVIILTGKGTKAFCSGGDQALRSQDGYADFENFGRLNVLDLQVQIRRLPKPVIAMVAGYAVGGGHVLHMVCDLTIAADNAIFGQTGPKVGSFDAGYGTSIMSRLVGPKKAREMWFLARFYSASEAEKMGLVNTVVPLERLEQETIKWCREILRNSPTAIRVLKSALNAVDDGHAGLQELGGNATLIFYGTEEGNEGKTAYMERRRPDFSKFPPMTGNEFRFFLSCDINLPVTFRIERLEGILPALKSPNSVFYFESPALADSNTEERRPELYVECALYIDGAPFGLPMRTRLESTGPSYCWNELITLSTKYRDLTANSQLALTVWDVSCGKDEGLIGGATIHLFNVKKQLKTGKHKLRLWLGKEADGSICTTTPGKVPKEVRGELERLEKLVNKYERGQIQRVDWLDRLAFKAMDKIKERESTRNGDSHLYVVVDFCSFEHRVVFQESGANFLIPSPIASTNELVTVWDPEVGKINPSEHKQLKLARSLTRGIIDRDLKPSSTERKSIQRILKYPPTWTLSGDERQLLWKFRFSLMSKKRALTKFLRCVEWSDVQEAKQAIELMGRWETIDVCDALELLSPVFESEEVRAYAVSVLERADDEELQCYLLQLVQALRFERSDKSRLSHFLVQRSLRNIELASFLRWYVAVELHDPAYAKRFYCTYEILEENMMKLANGDGDGFKMWQSLVRQTELTAQLCSIMRDVRNVRGGTQKKIEKLRHLLSGLLSELTYFEEPIRSPLAPGVLITGIIPSESSIFKSALNPLRLAFRTASSGSCKIIFKKGDDLRQDQLVIQMVSLMDRLLKLENLDLHLTPYRVLATGSDEGMLEFIPSKSLAQVILSEHRSITSYLQKFHPDEDGPFGITATCLETFIKSCAGYSVITYILGIGDRHLDNLLLTDDGRLFHVDFGFILGRDPKPFPPPMKLCKEMVEAMGKAESQYYTRFKSYCCEAYNILRKSSNLILNLFHLMAGSNIPDIASDPEKGILKLQEKFRLDLDDEECIHFFQDLINESVSALFPQMVETIHRWAQYWR</sequence>
<evidence type="ECO:0000256" key="5">
    <source>
        <dbReference type="ARBA" id="ARBA00022840"/>
    </source>
</evidence>
<comment type="catalytic activity">
    <reaction evidence="1">
        <text>2-succinylbenzoyl-CoA + H(+) = 1,4-dihydroxy-2-naphthoyl-CoA + H2O</text>
        <dbReference type="Rhea" id="RHEA:26562"/>
        <dbReference type="ChEBI" id="CHEBI:15377"/>
        <dbReference type="ChEBI" id="CHEBI:15378"/>
        <dbReference type="ChEBI" id="CHEBI:57364"/>
        <dbReference type="ChEBI" id="CHEBI:58897"/>
        <dbReference type="EC" id="4.1.3.36"/>
    </reaction>
</comment>
<comment type="caution">
    <text evidence="12">The sequence shown here is derived from an EMBL/GenBank/DDBJ whole genome shotgun (WGS) entry which is preliminary data.</text>
</comment>
<dbReference type="GO" id="GO:0016303">
    <property type="term" value="F:1-phosphatidylinositol-3-kinase activity"/>
    <property type="evidence" value="ECO:0007669"/>
    <property type="project" value="TreeGrafter"/>
</dbReference>
<dbReference type="NCBIfam" id="NF005637">
    <property type="entry name" value="PRK07396.1"/>
    <property type="match status" value="1"/>
</dbReference>
<dbReference type="GO" id="GO:0034272">
    <property type="term" value="C:phosphatidylinositol 3-kinase complex, class III, type II"/>
    <property type="evidence" value="ECO:0007669"/>
    <property type="project" value="TreeGrafter"/>
</dbReference>
<dbReference type="SUPFAM" id="SSF48371">
    <property type="entry name" value="ARM repeat"/>
    <property type="match status" value="1"/>
</dbReference>
<dbReference type="InterPro" id="IPR002420">
    <property type="entry name" value="PI3K-type_C2_dom"/>
</dbReference>
<dbReference type="PANTHER" id="PTHR10048:SF7">
    <property type="entry name" value="PHOSPHATIDYLINOSITOL 3-KINASE CATALYTIC SUBUNIT TYPE 3"/>
    <property type="match status" value="1"/>
</dbReference>
<comment type="similarity">
    <text evidence="7">Belongs to the PI3/PI4-kinase family.</text>
</comment>
<dbReference type="GO" id="GO:0008935">
    <property type="term" value="F:1,4-dihydroxy-2-naphthoyl-CoA synthase activity"/>
    <property type="evidence" value="ECO:0007669"/>
    <property type="project" value="UniProtKB-EC"/>
</dbReference>
<evidence type="ECO:0000256" key="3">
    <source>
        <dbReference type="ARBA" id="ARBA00022741"/>
    </source>
</evidence>
<keyword evidence="2" id="KW-0808">Transferase</keyword>
<dbReference type="CDD" id="cd06558">
    <property type="entry name" value="crotonase-like"/>
    <property type="match status" value="1"/>
</dbReference>
<comment type="similarity">
    <text evidence="8">Belongs to the enoyl-CoA hydratase/isomerase family.</text>
</comment>
<name>A0AA88X889_9ASTE</name>
<evidence type="ECO:0000256" key="6">
    <source>
        <dbReference type="ARBA" id="ARBA00023239"/>
    </source>
</evidence>
<evidence type="ECO:0000256" key="1">
    <source>
        <dbReference type="ARBA" id="ARBA00000177"/>
    </source>
</evidence>
<dbReference type="InterPro" id="IPR001753">
    <property type="entry name" value="Enoyl-CoA_hydra/iso"/>
</dbReference>
<dbReference type="SMART" id="SM00145">
    <property type="entry name" value="PI3Ka"/>
    <property type="match status" value="1"/>
</dbReference>
<evidence type="ECO:0000256" key="2">
    <source>
        <dbReference type="ARBA" id="ARBA00022679"/>
    </source>
</evidence>
<evidence type="ECO:0008006" key="14">
    <source>
        <dbReference type="Google" id="ProtNLM"/>
    </source>
</evidence>
<dbReference type="InterPro" id="IPR010198">
    <property type="entry name" value="DHNA-CoA_synthase_MenB"/>
</dbReference>
<dbReference type="InterPro" id="IPR036940">
    <property type="entry name" value="PI3/4_kinase_cat_sf"/>
</dbReference>
<dbReference type="SMART" id="SM00146">
    <property type="entry name" value="PI3Kc"/>
    <property type="match status" value="1"/>
</dbReference>
<dbReference type="FunFam" id="3.90.226.10:FF:000003">
    <property type="entry name" value="1,4-dihydroxy-2-naphthoyl-CoA synthase"/>
    <property type="match status" value="1"/>
</dbReference>
<dbReference type="GO" id="GO:0034271">
    <property type="term" value="C:phosphatidylinositol 3-kinase complex, class III, type I"/>
    <property type="evidence" value="ECO:0007669"/>
    <property type="project" value="TreeGrafter"/>
</dbReference>
<feature type="domain" description="PI3K/PI4K catalytic" evidence="9">
    <location>
        <begin position="892"/>
        <end position="1159"/>
    </location>
</feature>
<dbReference type="AlphaFoldDB" id="A0AA88X889"/>
<gene>
    <name evidence="12" type="ORF">RJ639_000328</name>
</gene>
<dbReference type="InterPro" id="IPR029045">
    <property type="entry name" value="ClpP/crotonase-like_dom_sf"/>
</dbReference>
<dbReference type="FunFam" id="1.25.40.70:FF:000012">
    <property type="entry name" value="phosphatidylinositol 3-kinase, root isoform"/>
    <property type="match status" value="1"/>
</dbReference>
<dbReference type="CDD" id="cd00896">
    <property type="entry name" value="PI3Kc_III"/>
    <property type="match status" value="1"/>
</dbReference>
<proteinExistence type="inferred from homology"/>
<protein>
    <recommendedName>
        <fullName evidence="14">Phosphatidylinositol 3-kinase</fullName>
    </recommendedName>
</protein>
<keyword evidence="13" id="KW-1185">Reference proteome</keyword>